<dbReference type="InterPro" id="IPR011009">
    <property type="entry name" value="Kinase-like_dom_sf"/>
</dbReference>
<organism evidence="10">
    <name type="scientific">Caenorhabditis remanei</name>
    <name type="common">Caenorhabditis vulgaris</name>
    <dbReference type="NCBI Taxonomy" id="31234"/>
    <lineage>
        <taxon>Eukaryota</taxon>
        <taxon>Metazoa</taxon>
        <taxon>Ecdysozoa</taxon>
        <taxon>Nematoda</taxon>
        <taxon>Chromadorea</taxon>
        <taxon>Rhabditida</taxon>
        <taxon>Rhabditina</taxon>
        <taxon>Rhabditomorpha</taxon>
        <taxon>Rhabditoidea</taxon>
        <taxon>Rhabditidae</taxon>
        <taxon>Peloderinae</taxon>
        <taxon>Caenorhabditis</taxon>
    </lineage>
</organism>
<dbReference type="Gene3D" id="3.30.200.20">
    <property type="entry name" value="Phosphorylase Kinase, domain 1"/>
    <property type="match status" value="1"/>
</dbReference>
<dbReference type="PROSITE" id="PS00107">
    <property type="entry name" value="PROTEIN_KINASE_ATP"/>
    <property type="match status" value="1"/>
</dbReference>
<proteinExistence type="inferred from homology"/>
<reference evidence="9" key="1">
    <citation type="submission" date="2007-07" db="EMBL/GenBank/DDBJ databases">
        <title>PCAP assembly of the Caenorhabditis remanei genome.</title>
        <authorList>
            <consortium name="The Caenorhabditis remanei Sequencing Consortium"/>
            <person name="Wilson R.K."/>
        </authorList>
    </citation>
    <scope>NUCLEOTIDE SEQUENCE [LARGE SCALE GENOMIC DNA]</scope>
    <source>
        <strain evidence="9">PB4641</strain>
    </source>
</reference>
<evidence type="ECO:0000259" key="8">
    <source>
        <dbReference type="PROSITE" id="PS50011"/>
    </source>
</evidence>
<dbReference type="InParanoid" id="E3MLL9"/>
<dbReference type="GO" id="GO:0005524">
    <property type="term" value="F:ATP binding"/>
    <property type="evidence" value="ECO:0007669"/>
    <property type="project" value="UniProtKB-UniRule"/>
</dbReference>
<keyword evidence="10" id="KW-1185">Reference proteome</keyword>
<gene>
    <name evidence="9" type="ORF">CRE_31215</name>
</gene>
<protein>
    <recommendedName>
        <fullName evidence="8">Protein kinase domain-containing protein</fullName>
    </recommendedName>
</protein>
<dbReference type="GO" id="GO:0005634">
    <property type="term" value="C:nucleus"/>
    <property type="evidence" value="ECO:0007669"/>
    <property type="project" value="TreeGrafter"/>
</dbReference>
<dbReference type="Pfam" id="PF00069">
    <property type="entry name" value="Pkinase"/>
    <property type="match status" value="2"/>
</dbReference>
<keyword evidence="5 6" id="KW-0067">ATP-binding</keyword>
<comment type="similarity">
    <text evidence="7">Belongs to the protein kinase superfamily.</text>
</comment>
<dbReference type="InterPro" id="IPR000719">
    <property type="entry name" value="Prot_kinase_dom"/>
</dbReference>
<dbReference type="OrthoDB" id="63267at2759"/>
<keyword evidence="4" id="KW-0418">Kinase</keyword>
<evidence type="ECO:0000256" key="4">
    <source>
        <dbReference type="ARBA" id="ARBA00022777"/>
    </source>
</evidence>
<dbReference type="AlphaFoldDB" id="E3MLL9"/>
<keyword evidence="1 7" id="KW-0723">Serine/threonine-protein kinase</keyword>
<evidence type="ECO:0000256" key="6">
    <source>
        <dbReference type="PROSITE-ProRule" id="PRU10141"/>
    </source>
</evidence>
<dbReference type="InterPro" id="IPR017441">
    <property type="entry name" value="Protein_kinase_ATP_BS"/>
</dbReference>
<evidence type="ECO:0000256" key="5">
    <source>
        <dbReference type="ARBA" id="ARBA00022840"/>
    </source>
</evidence>
<evidence type="ECO:0000256" key="3">
    <source>
        <dbReference type="ARBA" id="ARBA00022741"/>
    </source>
</evidence>
<feature type="domain" description="Protein kinase" evidence="8">
    <location>
        <begin position="44"/>
        <end position="258"/>
    </location>
</feature>
<dbReference type="SMART" id="SM00220">
    <property type="entry name" value="S_TKc"/>
    <property type="match status" value="1"/>
</dbReference>
<dbReference type="HOGENOM" id="CLU_000288_63_0_1"/>
<evidence type="ECO:0000313" key="10">
    <source>
        <dbReference type="Proteomes" id="UP000008281"/>
    </source>
</evidence>
<keyword evidence="3 6" id="KW-0547">Nucleotide-binding</keyword>
<feature type="binding site" evidence="6">
    <location>
        <position position="73"/>
    </location>
    <ligand>
        <name>ATP</name>
        <dbReference type="ChEBI" id="CHEBI:30616"/>
    </ligand>
</feature>
<evidence type="ECO:0000256" key="1">
    <source>
        <dbReference type="ARBA" id="ARBA00022527"/>
    </source>
</evidence>
<dbReference type="InterPro" id="IPR008271">
    <property type="entry name" value="Ser/Thr_kinase_AS"/>
</dbReference>
<accession>E3MLL9</accession>
<evidence type="ECO:0000256" key="2">
    <source>
        <dbReference type="ARBA" id="ARBA00022679"/>
    </source>
</evidence>
<evidence type="ECO:0000256" key="7">
    <source>
        <dbReference type="RuleBase" id="RU000304"/>
    </source>
</evidence>
<name>E3MLL9_CAERE</name>
<keyword evidence="2" id="KW-0808">Transferase</keyword>
<dbReference type="GO" id="GO:0004674">
    <property type="term" value="F:protein serine/threonine kinase activity"/>
    <property type="evidence" value="ECO:0007669"/>
    <property type="project" value="UniProtKB-KW"/>
</dbReference>
<evidence type="ECO:0000313" key="9">
    <source>
        <dbReference type="EMBL" id="EFP04639.1"/>
    </source>
</evidence>
<dbReference type="Proteomes" id="UP000008281">
    <property type="component" value="Unassembled WGS sequence"/>
</dbReference>
<sequence length="278" mass="31807">MQKKRLADDAEYKEQEKIRIRWESNAKKTDGINVFDSHLSEENFIIGDILGSGTFGSVFEATSKKSGKAFALKVITNRCSVYAEKFIAERELLIQRKMTHKNIVPMYAAFKSKIAVFFLFERMKESVRGILHRDLKPHNLLYNYDGLVKISDFGIATDERDGTYCGTPGNMAPEIICRQKQTAAVDYYPLGVILHRCSTGKTPFELPDGHLSDEVVRKCKYVPPISMNSIVREVTTKLIKRSPNDRWSANEVLSSQLITDYQHQREHALQKLVRDKDL</sequence>
<dbReference type="PANTHER" id="PTHR24345">
    <property type="entry name" value="SERINE/THREONINE-PROTEIN KINASE PLK"/>
    <property type="match status" value="1"/>
</dbReference>
<dbReference type="PROSITE" id="PS50011">
    <property type="entry name" value="PROTEIN_KINASE_DOM"/>
    <property type="match status" value="1"/>
</dbReference>
<dbReference type="SUPFAM" id="SSF56112">
    <property type="entry name" value="Protein kinase-like (PK-like)"/>
    <property type="match status" value="1"/>
</dbReference>
<dbReference type="PANTHER" id="PTHR24345:SF0">
    <property type="entry name" value="CELL CYCLE SERINE_THREONINE-PROTEIN KINASE CDC5_MSD2"/>
    <property type="match status" value="1"/>
</dbReference>
<dbReference type="eggNOG" id="KOG0583">
    <property type="taxonomic scope" value="Eukaryota"/>
</dbReference>
<dbReference type="STRING" id="31234.E3MLL9"/>
<dbReference type="PROSITE" id="PS00108">
    <property type="entry name" value="PROTEIN_KINASE_ST"/>
    <property type="match status" value="1"/>
</dbReference>
<dbReference type="Gene3D" id="1.10.510.10">
    <property type="entry name" value="Transferase(Phosphotransferase) domain 1"/>
    <property type="match status" value="1"/>
</dbReference>
<dbReference type="EMBL" id="DS268455">
    <property type="protein sequence ID" value="EFP04639.1"/>
    <property type="molecule type" value="Genomic_DNA"/>
</dbReference>